<accession>A0ABU0B2K9</accession>
<keyword evidence="4" id="KW-0411">Iron-sulfur</keyword>
<evidence type="ECO:0000256" key="1">
    <source>
        <dbReference type="ARBA" id="ARBA00022485"/>
    </source>
</evidence>
<proteinExistence type="predicted"/>
<evidence type="ECO:0000256" key="4">
    <source>
        <dbReference type="ARBA" id="ARBA00023014"/>
    </source>
</evidence>
<evidence type="ECO:0000256" key="3">
    <source>
        <dbReference type="ARBA" id="ARBA00023004"/>
    </source>
</evidence>
<sequence length="400" mass="42450">MWRYLLDLDTDSSQPVGFGVVDPDYINIMVTGHQHALIGPVQEGLGEPWAVELARDAGAKGFRIVGCTCVGQDIQSRGGEVFAGHAGNNFTSEALLATGGIDLVISEFNCTLPGIEDVCRQYMVAQICLDDVAKKQNAGYLPFDPAGGESIARQVAGAAAESYRRRRDKVTVNVPRHGYPNSLAGFGERNLRAFLGGHYRPLIDLIATGQIKGLAAIVGCSNLTAGGHDVFTAGLTGELIRRDILVLSAGCTSGGLENLGFMSSTALEWAGEKLQKVCRELNIPPVLNFGPCLGIGRLEVVAAGIAAELQVDLPQLPLVLSAPQWLEEQALADGAFGLALGLPLHLAQPPFITGSKLVTRVLTEEMEKLTGGRVIVEGEIGKAAEQLEQIIHQRRAALGI</sequence>
<keyword evidence="2" id="KW-0479">Metal-binding</keyword>
<comment type="caution">
    <text evidence="5">The sequence shown here is derived from an EMBL/GenBank/DDBJ whole genome shotgun (WGS) entry which is preliminary data.</text>
</comment>
<keyword evidence="1" id="KW-0004">4Fe-4S</keyword>
<dbReference type="PANTHER" id="PTHR30109">
    <property type="entry name" value="HYDROXYLAMINE REDUCTASE"/>
    <property type="match status" value="1"/>
</dbReference>
<dbReference type="Pfam" id="PF03063">
    <property type="entry name" value="Prismane"/>
    <property type="match status" value="1"/>
</dbReference>
<dbReference type="InterPro" id="IPR004137">
    <property type="entry name" value="HCP/CODH"/>
</dbReference>
<dbReference type="Gene3D" id="3.40.50.2030">
    <property type="match status" value="2"/>
</dbReference>
<dbReference type="InterPro" id="IPR011254">
    <property type="entry name" value="Prismane-like_sf"/>
</dbReference>
<keyword evidence="6" id="KW-1185">Reference proteome</keyword>
<keyword evidence="3" id="KW-0408">Iron</keyword>
<dbReference type="Proteomes" id="UP001225644">
    <property type="component" value="Unassembled WGS sequence"/>
</dbReference>
<dbReference type="InterPro" id="IPR016099">
    <property type="entry name" value="Prismane-like_a/b-sand"/>
</dbReference>
<protein>
    <submittedName>
        <fullName evidence="5">Carbon-monoxide dehydrogenase catalytic subunit</fullName>
    </submittedName>
</protein>
<reference evidence="5 6" key="1">
    <citation type="submission" date="2023-07" db="EMBL/GenBank/DDBJ databases">
        <title>Genomic Encyclopedia of Type Strains, Phase IV (KMG-IV): sequencing the most valuable type-strain genomes for metagenomic binning, comparative biology and taxonomic classification.</title>
        <authorList>
            <person name="Goeker M."/>
        </authorList>
    </citation>
    <scope>NUCLEOTIDE SEQUENCE [LARGE SCALE GENOMIC DNA]</scope>
    <source>
        <strain evidence="5 6">DSM 12396</strain>
    </source>
</reference>
<dbReference type="PANTHER" id="PTHR30109:SF4">
    <property type="entry name" value="CARBON MONOXIDE DEHYDROGENASE"/>
    <property type="match status" value="1"/>
</dbReference>
<dbReference type="EMBL" id="JAUSUX010000011">
    <property type="protein sequence ID" value="MDQ0286507.1"/>
    <property type="molecule type" value="Genomic_DNA"/>
</dbReference>
<evidence type="ECO:0000313" key="5">
    <source>
        <dbReference type="EMBL" id="MDQ0286507.1"/>
    </source>
</evidence>
<gene>
    <name evidence="5" type="ORF">J2Z49_001621</name>
</gene>
<evidence type="ECO:0000256" key="2">
    <source>
        <dbReference type="ARBA" id="ARBA00022723"/>
    </source>
</evidence>
<dbReference type="SUPFAM" id="SSF56821">
    <property type="entry name" value="Prismane protein-like"/>
    <property type="match status" value="1"/>
</dbReference>
<name>A0ABU0B2K9_9FIRM</name>
<organism evidence="5 6">
    <name type="scientific">Desulfofundulus luciae</name>
    <dbReference type="NCBI Taxonomy" id="74702"/>
    <lineage>
        <taxon>Bacteria</taxon>
        <taxon>Bacillati</taxon>
        <taxon>Bacillota</taxon>
        <taxon>Clostridia</taxon>
        <taxon>Eubacteriales</taxon>
        <taxon>Peptococcaceae</taxon>
        <taxon>Desulfofundulus</taxon>
    </lineage>
</organism>
<evidence type="ECO:0000313" key="6">
    <source>
        <dbReference type="Proteomes" id="UP001225644"/>
    </source>
</evidence>